<protein>
    <recommendedName>
        <fullName evidence="3 5">6-carboxy-5,6,7,8-tetrahydropterin synthase</fullName>
        <ecNumber evidence="5">4.-.-.-</ecNumber>
    </recommendedName>
</protein>
<keyword evidence="9" id="KW-1185">Reference proteome</keyword>
<feature type="binding site" evidence="7">
    <location>
        <position position="31"/>
    </location>
    <ligand>
        <name>Zn(2+)</name>
        <dbReference type="ChEBI" id="CHEBI:29105"/>
    </ligand>
</feature>
<name>F3YYG6_DESAF</name>
<dbReference type="PANTHER" id="PTHR12589">
    <property type="entry name" value="PYRUVOYL TETRAHYDROBIOPTERIN SYNTHASE"/>
    <property type="match status" value="1"/>
</dbReference>
<proteinExistence type="inferred from homology"/>
<comment type="cofactor">
    <cofactor evidence="5 7">
        <name>Zn(2+)</name>
        <dbReference type="ChEBI" id="CHEBI:29105"/>
    </cofactor>
    <text evidence="5 7">Binds 1 zinc ion per subunit.</text>
</comment>
<evidence type="ECO:0000256" key="1">
    <source>
        <dbReference type="ARBA" id="ARBA00005061"/>
    </source>
</evidence>
<feature type="active site" description="Proton acceptor" evidence="6">
    <location>
        <position position="27"/>
    </location>
</feature>
<keyword evidence="5 7" id="KW-0479">Metal-binding</keyword>
<dbReference type="AlphaFoldDB" id="F3YYG6"/>
<reference evidence="8 9" key="1">
    <citation type="journal article" date="2011" name="J. Bacteriol.">
        <title>Genome sequence of the mercury-methylating and pleomorphic Desulfovibrio africanus Strain Walvis Bay.</title>
        <authorList>
            <person name="Brown S.D."/>
            <person name="Wall J.D."/>
            <person name="Kucken A.M."/>
            <person name="Gilmour C.C."/>
            <person name="Podar M."/>
            <person name="Brandt C.C."/>
            <person name="Teshima H."/>
            <person name="Detter J.C."/>
            <person name="Han C.S."/>
            <person name="Land M.L."/>
            <person name="Lucas S."/>
            <person name="Han J."/>
            <person name="Pennacchio L."/>
            <person name="Nolan M."/>
            <person name="Pitluck S."/>
            <person name="Woyke T."/>
            <person name="Goodwin L."/>
            <person name="Palumbo A.V."/>
            <person name="Elias D.A."/>
        </authorList>
    </citation>
    <scope>NUCLEOTIDE SEQUENCE [LARGE SCALE GENOMIC DNA]</scope>
    <source>
        <strain evidence="8 9">Walvis Bay</strain>
    </source>
</reference>
<dbReference type="STRING" id="690850.Desaf_2396"/>
<accession>F3YYG6</accession>
<evidence type="ECO:0000256" key="2">
    <source>
        <dbReference type="ARBA" id="ARBA00008900"/>
    </source>
</evidence>
<evidence type="ECO:0000256" key="4">
    <source>
        <dbReference type="ARBA" id="ARBA00048807"/>
    </source>
</evidence>
<evidence type="ECO:0000313" key="8">
    <source>
        <dbReference type="EMBL" id="EGJ50720.1"/>
    </source>
</evidence>
<dbReference type="UniPathway" id="UPA00391"/>
<organism evidence="8 9">
    <name type="scientific">Desulfocurvibacter africanus subsp. africanus str. Walvis Bay</name>
    <dbReference type="NCBI Taxonomy" id="690850"/>
    <lineage>
        <taxon>Bacteria</taxon>
        <taxon>Pseudomonadati</taxon>
        <taxon>Thermodesulfobacteriota</taxon>
        <taxon>Desulfovibrionia</taxon>
        <taxon>Desulfovibrionales</taxon>
        <taxon>Desulfovibrionaceae</taxon>
        <taxon>Desulfocurvibacter</taxon>
    </lineage>
</organism>
<evidence type="ECO:0000256" key="7">
    <source>
        <dbReference type="PIRSR" id="PIRSR006113-2"/>
    </source>
</evidence>
<sequence>MGTGRWRLTVREEFSASHQLRHYQGKCEALHGHNFGVEVSIEGDRTDERTGMLLDFKVLKDITRECVGLLDHKHLNDLEAFAGENPSSEHLARFLFREIEGRLGGYAVSLVEVTVAEKSSQSATYFEPGGK</sequence>
<dbReference type="GO" id="GO:0046872">
    <property type="term" value="F:metal ion binding"/>
    <property type="evidence" value="ECO:0007669"/>
    <property type="project" value="UniProtKB-KW"/>
</dbReference>
<keyword evidence="5" id="KW-0456">Lyase</keyword>
<evidence type="ECO:0000256" key="5">
    <source>
        <dbReference type="PIRNR" id="PIRNR006113"/>
    </source>
</evidence>
<keyword evidence="5 7" id="KW-0862">Zinc</keyword>
<dbReference type="InterPro" id="IPR038418">
    <property type="entry name" value="6-PTP_synth/QueD_sf"/>
</dbReference>
<dbReference type="NCBIfam" id="TIGR03367">
    <property type="entry name" value="queuosine_QueD"/>
    <property type="match status" value="1"/>
</dbReference>
<dbReference type="GO" id="GO:0070497">
    <property type="term" value="F:6-carboxytetrahydropterin synthase activity"/>
    <property type="evidence" value="ECO:0007669"/>
    <property type="project" value="UniProtKB-EC"/>
</dbReference>
<dbReference type="SUPFAM" id="SSF55620">
    <property type="entry name" value="Tetrahydrobiopterin biosynthesis enzymes-like"/>
    <property type="match status" value="1"/>
</dbReference>
<dbReference type="Proteomes" id="UP000007844">
    <property type="component" value="Chromosome"/>
</dbReference>
<dbReference type="PIRSF" id="PIRSF006113">
    <property type="entry name" value="PTP_synth"/>
    <property type="match status" value="1"/>
</dbReference>
<gene>
    <name evidence="8" type="ORF">Desaf_2396</name>
</gene>
<dbReference type="Pfam" id="PF01242">
    <property type="entry name" value="PTPS"/>
    <property type="match status" value="1"/>
</dbReference>
<comment type="pathway">
    <text evidence="1 5">Purine metabolism; 7-cyano-7-deazaguanine biosynthesis.</text>
</comment>
<comment type="similarity">
    <text evidence="2 5">Belongs to the PTPS family. QueD subfamily.</text>
</comment>
<evidence type="ECO:0000256" key="6">
    <source>
        <dbReference type="PIRSR" id="PIRSR006113-1"/>
    </source>
</evidence>
<dbReference type="GO" id="GO:0008616">
    <property type="term" value="P:tRNA queuosine(34) biosynthetic process"/>
    <property type="evidence" value="ECO:0007669"/>
    <property type="project" value="UniProtKB-KW"/>
</dbReference>
<dbReference type="eggNOG" id="COG0720">
    <property type="taxonomic scope" value="Bacteria"/>
</dbReference>
<feature type="binding site" evidence="7">
    <location>
        <position position="18"/>
    </location>
    <ligand>
        <name>Zn(2+)</name>
        <dbReference type="ChEBI" id="CHEBI:29105"/>
    </ligand>
</feature>
<dbReference type="EMBL" id="CP003221">
    <property type="protein sequence ID" value="EGJ50720.1"/>
    <property type="molecule type" value="Genomic_DNA"/>
</dbReference>
<dbReference type="Gene3D" id="3.30.479.10">
    <property type="entry name" value="6-pyruvoyl tetrahydropterin synthase/QueD"/>
    <property type="match status" value="1"/>
</dbReference>
<dbReference type="KEGG" id="daf:Desaf_2396"/>
<dbReference type="PANTHER" id="PTHR12589:SF8">
    <property type="entry name" value="6-CARBOXY-5,6,7,8-TETRAHYDROPTERIN SYNTHASE"/>
    <property type="match status" value="1"/>
</dbReference>
<keyword evidence="5" id="KW-0671">Queuosine biosynthesis</keyword>
<evidence type="ECO:0000313" key="9">
    <source>
        <dbReference type="Proteomes" id="UP000007844"/>
    </source>
</evidence>
<evidence type="ECO:0000256" key="3">
    <source>
        <dbReference type="ARBA" id="ARBA00018141"/>
    </source>
</evidence>
<comment type="catalytic activity">
    <reaction evidence="4 5">
        <text>7,8-dihydroneopterin 3'-triphosphate + H2O = 6-carboxy-5,6,7,8-tetrahydropterin + triphosphate + acetaldehyde + 2 H(+)</text>
        <dbReference type="Rhea" id="RHEA:27966"/>
        <dbReference type="ChEBI" id="CHEBI:15343"/>
        <dbReference type="ChEBI" id="CHEBI:15377"/>
        <dbReference type="ChEBI" id="CHEBI:15378"/>
        <dbReference type="ChEBI" id="CHEBI:18036"/>
        <dbReference type="ChEBI" id="CHEBI:58462"/>
        <dbReference type="ChEBI" id="CHEBI:61032"/>
        <dbReference type="EC" id="4.1.2.50"/>
    </reaction>
</comment>
<feature type="binding site" evidence="7">
    <location>
        <position position="33"/>
    </location>
    <ligand>
        <name>Zn(2+)</name>
        <dbReference type="ChEBI" id="CHEBI:29105"/>
    </ligand>
</feature>
<dbReference type="HOGENOM" id="CLU_111016_6_3_7"/>
<dbReference type="InterPro" id="IPR007115">
    <property type="entry name" value="6-PTP_synth/QueD"/>
</dbReference>
<feature type="active site" description="Charge relay system" evidence="6">
    <location>
        <position position="72"/>
    </location>
</feature>
<dbReference type="RefSeq" id="WP_014260422.1">
    <property type="nucleotide sequence ID" value="NC_016629.1"/>
</dbReference>
<feature type="active site" description="Charge relay system" evidence="6">
    <location>
        <position position="117"/>
    </location>
</feature>
<dbReference type="EC" id="4.-.-.-" evidence="5"/>